<evidence type="ECO:0000256" key="6">
    <source>
        <dbReference type="ARBA" id="ARBA00022989"/>
    </source>
</evidence>
<dbReference type="InterPro" id="IPR051085">
    <property type="entry name" value="MB_O-acyltransferase"/>
</dbReference>
<dbReference type="AlphaFoldDB" id="A0A517XX49"/>
<evidence type="ECO:0000313" key="12">
    <source>
        <dbReference type="Proteomes" id="UP000319576"/>
    </source>
</evidence>
<dbReference type="PANTHER" id="PTHR13285:SF23">
    <property type="entry name" value="TEICHOIC ACID D-ALANYLTRANSFERASE"/>
    <property type="match status" value="1"/>
</dbReference>
<feature type="transmembrane region" description="Helical" evidence="10">
    <location>
        <begin position="362"/>
        <end position="382"/>
    </location>
</feature>
<dbReference type="EC" id="2.3.1.-" evidence="11"/>
<evidence type="ECO:0000256" key="2">
    <source>
        <dbReference type="ARBA" id="ARBA00010323"/>
    </source>
</evidence>
<protein>
    <submittedName>
        <fullName evidence="11">Peptidoglycan O-acetyltransferase</fullName>
        <ecNumber evidence="11">2.3.1.-</ecNumber>
    </submittedName>
</protein>
<feature type="transmembrane region" description="Helical" evidence="10">
    <location>
        <begin position="310"/>
        <end position="328"/>
    </location>
</feature>
<evidence type="ECO:0000256" key="5">
    <source>
        <dbReference type="ARBA" id="ARBA00022692"/>
    </source>
</evidence>
<name>A0A517XX49_9BACT</name>
<reference evidence="11 12" key="1">
    <citation type="submission" date="2019-02" db="EMBL/GenBank/DDBJ databases">
        <title>Deep-cultivation of Planctomycetes and their phenomic and genomic characterization uncovers novel biology.</title>
        <authorList>
            <person name="Wiegand S."/>
            <person name="Jogler M."/>
            <person name="Boedeker C."/>
            <person name="Pinto D."/>
            <person name="Vollmers J."/>
            <person name="Rivas-Marin E."/>
            <person name="Kohn T."/>
            <person name="Peeters S.H."/>
            <person name="Heuer A."/>
            <person name="Rast P."/>
            <person name="Oberbeckmann S."/>
            <person name="Bunk B."/>
            <person name="Jeske O."/>
            <person name="Meyerdierks A."/>
            <person name="Storesund J.E."/>
            <person name="Kallscheuer N."/>
            <person name="Luecker S."/>
            <person name="Lage O.M."/>
            <person name="Pohl T."/>
            <person name="Merkel B.J."/>
            <person name="Hornburger P."/>
            <person name="Mueller R.-W."/>
            <person name="Bruemmer F."/>
            <person name="Labrenz M."/>
            <person name="Spormann A.M."/>
            <person name="Op den Camp H."/>
            <person name="Overmann J."/>
            <person name="Amann R."/>
            <person name="Jetten M.S.M."/>
            <person name="Mascher T."/>
            <person name="Medema M.H."/>
            <person name="Devos D.P."/>
            <person name="Kaster A.-K."/>
            <person name="Ovreas L."/>
            <person name="Rohde M."/>
            <person name="Galperin M.Y."/>
            <person name="Jogler C."/>
        </authorList>
    </citation>
    <scope>NUCLEOTIDE SEQUENCE [LARGE SCALE GENOMIC DNA]</scope>
    <source>
        <strain evidence="11 12">ETA_A1</strain>
    </source>
</reference>
<dbReference type="InterPro" id="IPR004299">
    <property type="entry name" value="MBOAT_fam"/>
</dbReference>
<dbReference type="InterPro" id="IPR024194">
    <property type="entry name" value="Ac/AlaTfrase_AlgI/DltB"/>
</dbReference>
<dbReference type="Pfam" id="PF03062">
    <property type="entry name" value="MBOAT"/>
    <property type="match status" value="1"/>
</dbReference>
<evidence type="ECO:0000256" key="9">
    <source>
        <dbReference type="PIRNR" id="PIRNR016636"/>
    </source>
</evidence>
<evidence type="ECO:0000256" key="1">
    <source>
        <dbReference type="ARBA" id="ARBA00004651"/>
    </source>
</evidence>
<keyword evidence="12" id="KW-1185">Reference proteome</keyword>
<dbReference type="PIRSF" id="PIRSF016636">
    <property type="entry name" value="AlgI_DltB"/>
    <property type="match status" value="1"/>
</dbReference>
<dbReference type="KEGG" id="uli:ETAA1_40550"/>
<dbReference type="Proteomes" id="UP000319576">
    <property type="component" value="Chromosome"/>
</dbReference>
<comment type="subcellular location">
    <subcellularLocation>
        <location evidence="1">Cell membrane</location>
        <topology evidence="1">Multi-pass membrane protein</topology>
    </subcellularLocation>
</comment>
<sequence>MVFATKAFWLFLPAVLVLYHAARGRAPKYRVLLAAGWLFYAWLSPQYLWVILLCTAIDYVAAVRIEDAATGRARRRWLSASVAANLGLLVAFKYTAFIYDNVVSLGGPLPARAWDILLPLGISFHTFQGIAYTVDVYRGAVRAVRSPLDYALFVSFFPQLAAGPVVRAAEFLPQMATPPAVTARHAADGLHFLLLGLFKKLLIADQLDALVVSPVFADPAAFGPAEHRWACLAWATQLYCDFSGYSDIAVGLALWFGFTLPLNFRFPYLATSVPDFWRRWHVSLSAWLRDYLYVPLGGGRGGGLRAYRNVMIVFVACGLWHGAAWAWLAFGVWNGLLVCAHRAWDRTLTGVPWADAVRGSRAWAFVAWGVTLWLTVAGMVVVRMPDWASGELLLRSWCAFGVVADGVPVWVPGLVALVALGHGFSGLRGATCRLLDLPPAVRATCYVGIVVLLVTLGPAAGRPFIYFVF</sequence>
<evidence type="ECO:0000313" key="11">
    <source>
        <dbReference type="EMBL" id="QDU22080.1"/>
    </source>
</evidence>
<dbReference type="PIRSF" id="PIRSF500217">
    <property type="entry name" value="AlgI"/>
    <property type="match status" value="1"/>
</dbReference>
<keyword evidence="5 10" id="KW-0812">Transmembrane</keyword>
<keyword evidence="4 9" id="KW-0808">Transferase</keyword>
<keyword evidence="6 10" id="KW-1133">Transmembrane helix</keyword>
<dbReference type="EMBL" id="CP036273">
    <property type="protein sequence ID" value="QDU22080.1"/>
    <property type="molecule type" value="Genomic_DNA"/>
</dbReference>
<accession>A0A517XX49</accession>
<evidence type="ECO:0000256" key="8">
    <source>
        <dbReference type="ARBA" id="ARBA00023315"/>
    </source>
</evidence>
<proteinExistence type="inferred from homology"/>
<dbReference type="GO" id="GO:0016746">
    <property type="term" value="F:acyltransferase activity"/>
    <property type="evidence" value="ECO:0007669"/>
    <property type="project" value="UniProtKB-KW"/>
</dbReference>
<feature type="transmembrane region" description="Helical" evidence="10">
    <location>
        <begin position="394"/>
        <end position="420"/>
    </location>
</feature>
<feature type="transmembrane region" description="Helical" evidence="10">
    <location>
        <begin position="440"/>
        <end position="460"/>
    </location>
</feature>
<comment type="similarity">
    <text evidence="2 9">Belongs to the membrane-bound acyltransferase family.</text>
</comment>
<dbReference type="GO" id="GO:0042121">
    <property type="term" value="P:alginic acid biosynthetic process"/>
    <property type="evidence" value="ECO:0007669"/>
    <property type="project" value="InterPro"/>
</dbReference>
<evidence type="ECO:0000256" key="7">
    <source>
        <dbReference type="ARBA" id="ARBA00023136"/>
    </source>
</evidence>
<feature type="transmembrane region" description="Helical" evidence="10">
    <location>
        <begin position="77"/>
        <end position="96"/>
    </location>
</feature>
<dbReference type="PANTHER" id="PTHR13285">
    <property type="entry name" value="ACYLTRANSFERASE"/>
    <property type="match status" value="1"/>
</dbReference>
<dbReference type="RefSeq" id="WP_202920276.1">
    <property type="nucleotide sequence ID" value="NZ_CP036273.1"/>
</dbReference>
<evidence type="ECO:0000256" key="4">
    <source>
        <dbReference type="ARBA" id="ARBA00022679"/>
    </source>
</evidence>
<keyword evidence="8 9" id="KW-0012">Acyltransferase</keyword>
<organism evidence="11 12">
    <name type="scientific">Urbifossiella limnaea</name>
    <dbReference type="NCBI Taxonomy" id="2528023"/>
    <lineage>
        <taxon>Bacteria</taxon>
        <taxon>Pseudomonadati</taxon>
        <taxon>Planctomycetota</taxon>
        <taxon>Planctomycetia</taxon>
        <taxon>Gemmatales</taxon>
        <taxon>Gemmataceae</taxon>
        <taxon>Urbifossiella</taxon>
    </lineage>
</organism>
<keyword evidence="3 9" id="KW-1003">Cell membrane</keyword>
<dbReference type="InterPro" id="IPR028362">
    <property type="entry name" value="AlgI"/>
</dbReference>
<evidence type="ECO:0000256" key="10">
    <source>
        <dbReference type="SAM" id="Phobius"/>
    </source>
</evidence>
<keyword evidence="7 9" id="KW-0472">Membrane</keyword>
<feature type="transmembrane region" description="Helical" evidence="10">
    <location>
        <begin position="116"/>
        <end position="137"/>
    </location>
</feature>
<evidence type="ECO:0000256" key="3">
    <source>
        <dbReference type="ARBA" id="ARBA00022475"/>
    </source>
</evidence>
<gene>
    <name evidence="11" type="primary">patA_2</name>
    <name evidence="11" type="ORF">ETAA1_40550</name>
</gene>
<dbReference type="GO" id="GO:0005886">
    <property type="term" value="C:plasma membrane"/>
    <property type="evidence" value="ECO:0007669"/>
    <property type="project" value="UniProtKB-SubCell"/>
</dbReference>